<keyword evidence="4" id="KW-1185">Reference proteome</keyword>
<feature type="region of interest" description="Disordered" evidence="1">
    <location>
        <begin position="84"/>
        <end position="113"/>
    </location>
</feature>
<evidence type="ECO:0000256" key="1">
    <source>
        <dbReference type="SAM" id="MobiDB-lite"/>
    </source>
</evidence>
<proteinExistence type="predicted"/>
<reference evidence="2" key="1">
    <citation type="journal article" date="2010" name="Science">
        <title>Plasticity of animal genome architecture unmasked by rapid evolution of a pelagic tunicate.</title>
        <authorList>
            <person name="Denoeud F."/>
            <person name="Henriet S."/>
            <person name="Mungpakdee S."/>
            <person name="Aury J.M."/>
            <person name="Da Silva C."/>
            <person name="Brinkmann H."/>
            <person name="Mikhaleva J."/>
            <person name="Olsen L.C."/>
            <person name="Jubin C."/>
            <person name="Canestro C."/>
            <person name="Bouquet J.M."/>
            <person name="Danks G."/>
            <person name="Poulain J."/>
            <person name="Campsteijn C."/>
            <person name="Adamski M."/>
            <person name="Cross I."/>
            <person name="Yadetie F."/>
            <person name="Muffato M."/>
            <person name="Louis A."/>
            <person name="Butcher S."/>
            <person name="Tsagkogeorga G."/>
            <person name="Konrad A."/>
            <person name="Singh S."/>
            <person name="Jensen M.F."/>
            <person name="Cong E.H."/>
            <person name="Eikeseth-Otteraa H."/>
            <person name="Noel B."/>
            <person name="Anthouard V."/>
            <person name="Porcel B.M."/>
            <person name="Kachouri-Lafond R."/>
            <person name="Nishino A."/>
            <person name="Ugolini M."/>
            <person name="Chourrout P."/>
            <person name="Nishida H."/>
            <person name="Aasland R."/>
            <person name="Huzurbazar S."/>
            <person name="Westhof E."/>
            <person name="Delsuc F."/>
            <person name="Lehrach H."/>
            <person name="Reinhardt R."/>
            <person name="Weissenbach J."/>
            <person name="Roy S.W."/>
            <person name="Artiguenave F."/>
            <person name="Postlethwait J.H."/>
            <person name="Manak J.R."/>
            <person name="Thompson E.M."/>
            <person name="Jaillon O."/>
            <person name="Du Pasquier L."/>
            <person name="Boudinot P."/>
            <person name="Liberles D.A."/>
            <person name="Volff J.N."/>
            <person name="Philippe H."/>
            <person name="Lenhard B."/>
            <person name="Roest Crollius H."/>
            <person name="Wincker P."/>
            <person name="Chourrout D."/>
        </authorList>
    </citation>
    <scope>NUCLEOTIDE SEQUENCE [LARGE SCALE GENOMIC DNA]</scope>
</reference>
<reference evidence="3" key="2">
    <citation type="submission" date="2012-03" db="EMBL/GenBank/DDBJ databases">
        <title>The evolving proteome of a complex extracellular matrix, the Oikopleura house.</title>
        <authorList>
            <person name="Hosp J."/>
            <person name="Sagane Y."/>
            <person name="Danks G."/>
            <person name="Thompson E.M."/>
        </authorList>
    </citation>
    <scope>NUCLEOTIDE SEQUENCE</scope>
</reference>
<organism evidence="2">
    <name type="scientific">Oikopleura dioica</name>
    <name type="common">Tunicate</name>
    <dbReference type="NCBI Taxonomy" id="34765"/>
    <lineage>
        <taxon>Eukaryota</taxon>
        <taxon>Metazoa</taxon>
        <taxon>Chordata</taxon>
        <taxon>Tunicata</taxon>
        <taxon>Appendicularia</taxon>
        <taxon>Copelata</taxon>
        <taxon>Oikopleuridae</taxon>
        <taxon>Oikopleura</taxon>
    </lineage>
</organism>
<dbReference type="OrthoDB" id="10330852at2759"/>
<evidence type="ECO:0000313" key="3">
    <source>
        <dbReference type="EMBL" id="CCG47888.1"/>
    </source>
</evidence>
<dbReference type="AlphaFoldDB" id="E4X8M2"/>
<evidence type="ECO:0000313" key="4">
    <source>
        <dbReference type="Proteomes" id="UP000001307"/>
    </source>
</evidence>
<sequence length="255" mass="29647">MKIIESVILGVVVAKRDRKVPPRHPKNRLNRLRNKLAESVLNHPVLVDAWPEKRRDRVLGNLQAFADKMGTRFDSDNCGFFNSSLANGGPDPMPHHRPNGKPRKEVNLLRRRRQADESEESDWRLNSWVAEDSSFMWLYEYCFDGEDWSNLSDEQFDFITDSADDLCEEDDEECAYFDMSTCQFRGKEDQILVRGNNSGRALSANPKKAWKQVTTGLRKWANRYLNNCHGMRKDKLPAKRARAMYNRWVDKVPAL</sequence>
<gene>
    <name evidence="3" type="primary">oik39</name>
    <name evidence="2" type="ORF">GSOID_T00004201001</name>
</gene>
<dbReference type="Proteomes" id="UP000001307">
    <property type="component" value="Unassembled WGS sequence"/>
</dbReference>
<name>E4X8M2_OIKDI</name>
<dbReference type="EMBL" id="FN653029">
    <property type="protein sequence ID" value="CBY08189.1"/>
    <property type="molecule type" value="Genomic_DNA"/>
</dbReference>
<dbReference type="EMBL" id="HE774645">
    <property type="protein sequence ID" value="CCG47888.1"/>
    <property type="molecule type" value="Genomic_DNA"/>
</dbReference>
<accession>E4X8M2</accession>
<evidence type="ECO:0000313" key="2">
    <source>
        <dbReference type="EMBL" id="CBY08189.1"/>
    </source>
</evidence>
<protein>
    <submittedName>
        <fullName evidence="3">Oikosin 39</fullName>
    </submittedName>
</protein>